<comment type="caution">
    <text evidence="1">The sequence shown here is derived from an EMBL/GenBank/DDBJ whole genome shotgun (WGS) entry which is preliminary data.</text>
</comment>
<protein>
    <submittedName>
        <fullName evidence="1">Uncharacterized protein</fullName>
    </submittedName>
</protein>
<proteinExistence type="predicted"/>
<gene>
    <name evidence="1" type="ORF">Vadar_010495</name>
</gene>
<dbReference type="Proteomes" id="UP000828048">
    <property type="component" value="Chromosome 2"/>
</dbReference>
<reference evidence="1 2" key="1">
    <citation type="journal article" date="2021" name="Hortic Res">
        <title>High-quality reference genome and annotation aids understanding of berry development for evergreen blueberry (Vaccinium darrowii).</title>
        <authorList>
            <person name="Yu J."/>
            <person name="Hulse-Kemp A.M."/>
            <person name="Babiker E."/>
            <person name="Staton M."/>
        </authorList>
    </citation>
    <scope>NUCLEOTIDE SEQUENCE [LARGE SCALE GENOMIC DNA]</scope>
    <source>
        <strain evidence="2">cv. NJ 8807/NJ 8810</strain>
        <tissue evidence="1">Young leaf</tissue>
    </source>
</reference>
<dbReference type="EMBL" id="CM037152">
    <property type="protein sequence ID" value="KAH7833858.1"/>
    <property type="molecule type" value="Genomic_DNA"/>
</dbReference>
<sequence length="823" mass="93514">MNDEDRRIGIYGQAGVGKTITIRHIHNQLLEEAGMFDAVFSVTVAKPFSISNLQSAIAKELNFSFSDDKDVTRRAKQLQEVLCRRKRYVLIIDNLPEGFPLEGAGIPEPTSSNGCKLVLTTRSFEVCRRMGCKTVKLELLTEQEALTLFRFNAIENGTVLAPEIEKFTTQIAKECARLPLAIVRVAGILRGLRRTRGWRNALNELSRSTKGTSNGESEVFEILKFSYDRLGDKVLQDCFLCCSLYPEGHYIPVEELIDLWIAEGLIVGRNSGETKFDKGHDILRKLTSRRLLKSCTNEFGVEFIQMRNLMRETALRITSSSPRFMVKDAKGQESVPDEDWSEDLEKISFMYSQIRELPIRPPVCPRLTTLLLNETGLEEIPDSFFTNMPRLKVLDLSDNKIKSLPESISNLENLHALILARCRQLTDVPSLETLKALKLFILTSSLIEEVPEGIEELVNLTKLDLVNNKKLGMFPGWKLRRLLRLQFLRIDGTEVHVSVEDLLFLRELVVVAVQFDNVNGLNRYVTSLQFQGLKKYRLLTEGCIDAPPLDKNEVCIHSRSEPFRSDQLVLPVNIDLLQLEAVDDLTCLSAIPSLKDARDLRGCKVRRCRRFESIFSSSSFSENGQISLQTAESFKLFELPEFRVLFDGIAPPHSVYFSLKELCFWKCEIMKNIIPVQFLQNFPNLEKLSICYCNNVEDIIVEIEEMSDRGNHQGDSNSISLQKLKSLELCGLPSLKSIYNGVMVCQSIEEVTVLDCPMVRRLPLSLHMGSELATAPPSLKSIIVEGQWWESLEWDDPNIKTILEPFFRNPASEVLSVRTDEEF</sequence>
<evidence type="ECO:0000313" key="2">
    <source>
        <dbReference type="Proteomes" id="UP000828048"/>
    </source>
</evidence>
<name>A0ACB7WZD3_9ERIC</name>
<keyword evidence="2" id="KW-1185">Reference proteome</keyword>
<organism evidence="1 2">
    <name type="scientific">Vaccinium darrowii</name>
    <dbReference type="NCBI Taxonomy" id="229202"/>
    <lineage>
        <taxon>Eukaryota</taxon>
        <taxon>Viridiplantae</taxon>
        <taxon>Streptophyta</taxon>
        <taxon>Embryophyta</taxon>
        <taxon>Tracheophyta</taxon>
        <taxon>Spermatophyta</taxon>
        <taxon>Magnoliopsida</taxon>
        <taxon>eudicotyledons</taxon>
        <taxon>Gunneridae</taxon>
        <taxon>Pentapetalae</taxon>
        <taxon>asterids</taxon>
        <taxon>Ericales</taxon>
        <taxon>Ericaceae</taxon>
        <taxon>Vaccinioideae</taxon>
        <taxon>Vaccinieae</taxon>
        <taxon>Vaccinium</taxon>
    </lineage>
</organism>
<accession>A0ACB7WZD3</accession>
<evidence type="ECO:0000313" key="1">
    <source>
        <dbReference type="EMBL" id="KAH7833858.1"/>
    </source>
</evidence>